<protein>
    <recommendedName>
        <fullName evidence="2">FAD-binding FR-type domain-containing protein</fullName>
    </recommendedName>
</protein>
<feature type="domain" description="FAD-binding FR-type" evidence="2">
    <location>
        <begin position="1"/>
        <end position="102"/>
    </location>
</feature>
<keyword evidence="1" id="KW-0472">Membrane</keyword>
<organism evidence="3 4">
    <name type="scientific">Candidatus Daviesbacteria bacterium RIFCSPHIGHO2_02_FULL_43_12</name>
    <dbReference type="NCBI Taxonomy" id="1797776"/>
    <lineage>
        <taxon>Bacteria</taxon>
        <taxon>Candidatus Daviesiibacteriota</taxon>
    </lineage>
</organism>
<keyword evidence="1" id="KW-0812">Transmembrane</keyword>
<dbReference type="GO" id="GO:0016491">
    <property type="term" value="F:oxidoreductase activity"/>
    <property type="evidence" value="ECO:0007669"/>
    <property type="project" value="InterPro"/>
</dbReference>
<keyword evidence="1" id="KW-1133">Transmembrane helix</keyword>
<sequence length="246" mass="27841">MTFKTHLQEKKTIAQGTTALILEKPKNFSFLAGQYIDLGLVGQKDLADYDSFRTLTLASAPQEDQLILVYRNRDSEFKNRVSELPLGSEMIIEGPFGRFILPEEDKRVAVFLAGGVGVVPFVSIIKDEIYKRSNKKIYLFYSNFSLEEAAYLKELQNLEKENSNFKSIPTFTSSNFSFPPQGGKAKPTNFETGYISMEMIEKYIDNTSQVVFYLCGTPDMIFDLRMMLNAAGVPSTNIRTESFDGY</sequence>
<dbReference type="Pfam" id="PF00175">
    <property type="entry name" value="NAD_binding_1"/>
    <property type="match status" value="1"/>
</dbReference>
<dbReference type="PANTHER" id="PTHR47354:SF5">
    <property type="entry name" value="PROTEIN RFBI"/>
    <property type="match status" value="1"/>
</dbReference>
<dbReference type="Gene3D" id="2.40.30.10">
    <property type="entry name" value="Translation factors"/>
    <property type="match status" value="1"/>
</dbReference>
<proteinExistence type="predicted"/>
<dbReference type="CDD" id="cd00322">
    <property type="entry name" value="FNR_like"/>
    <property type="match status" value="1"/>
</dbReference>
<evidence type="ECO:0000256" key="1">
    <source>
        <dbReference type="SAM" id="Phobius"/>
    </source>
</evidence>
<dbReference type="PRINTS" id="PR00410">
    <property type="entry name" value="PHEHYDRXLASE"/>
</dbReference>
<dbReference type="PANTHER" id="PTHR47354">
    <property type="entry name" value="NADH OXIDOREDUCTASE HCR"/>
    <property type="match status" value="1"/>
</dbReference>
<evidence type="ECO:0000313" key="4">
    <source>
        <dbReference type="Proteomes" id="UP000177328"/>
    </source>
</evidence>
<reference evidence="3 4" key="1">
    <citation type="journal article" date="2016" name="Nat. Commun.">
        <title>Thousands of microbial genomes shed light on interconnected biogeochemical processes in an aquifer system.</title>
        <authorList>
            <person name="Anantharaman K."/>
            <person name="Brown C.T."/>
            <person name="Hug L.A."/>
            <person name="Sharon I."/>
            <person name="Castelle C.J."/>
            <person name="Probst A.J."/>
            <person name="Thomas B.C."/>
            <person name="Singh A."/>
            <person name="Wilkins M.J."/>
            <person name="Karaoz U."/>
            <person name="Brodie E.L."/>
            <person name="Williams K.H."/>
            <person name="Hubbard S.S."/>
            <person name="Banfield J.F."/>
        </authorList>
    </citation>
    <scope>NUCLEOTIDE SEQUENCE [LARGE SCALE GENOMIC DNA]</scope>
</reference>
<dbReference type="Proteomes" id="UP000177328">
    <property type="component" value="Unassembled WGS sequence"/>
</dbReference>
<dbReference type="PROSITE" id="PS51384">
    <property type="entry name" value="FAD_FR"/>
    <property type="match status" value="1"/>
</dbReference>
<dbReference type="EMBL" id="MFDD01000003">
    <property type="protein sequence ID" value="OGE40957.1"/>
    <property type="molecule type" value="Genomic_DNA"/>
</dbReference>
<accession>A0A1F5KJ31</accession>
<dbReference type="InterPro" id="IPR039261">
    <property type="entry name" value="FNR_nucleotide-bd"/>
</dbReference>
<dbReference type="Gene3D" id="3.40.50.80">
    <property type="entry name" value="Nucleotide-binding domain of ferredoxin-NADP reductase (FNR) module"/>
    <property type="match status" value="1"/>
</dbReference>
<dbReference type="SUPFAM" id="SSF63380">
    <property type="entry name" value="Riboflavin synthase domain-like"/>
    <property type="match status" value="1"/>
</dbReference>
<feature type="transmembrane region" description="Helical" evidence="1">
    <location>
        <begin position="108"/>
        <end position="125"/>
    </location>
</feature>
<comment type="caution">
    <text evidence="3">The sequence shown here is derived from an EMBL/GenBank/DDBJ whole genome shotgun (WGS) entry which is preliminary data.</text>
</comment>
<name>A0A1F5KJ31_9BACT</name>
<dbReference type="InterPro" id="IPR050415">
    <property type="entry name" value="MRET"/>
</dbReference>
<dbReference type="InterPro" id="IPR017927">
    <property type="entry name" value="FAD-bd_FR_type"/>
</dbReference>
<dbReference type="InterPro" id="IPR017938">
    <property type="entry name" value="Riboflavin_synthase-like_b-brl"/>
</dbReference>
<dbReference type="SUPFAM" id="SSF52343">
    <property type="entry name" value="Ferredoxin reductase-like, C-terminal NADP-linked domain"/>
    <property type="match status" value="1"/>
</dbReference>
<dbReference type="InterPro" id="IPR001433">
    <property type="entry name" value="OxRdtase_FAD/NAD-bd"/>
</dbReference>
<evidence type="ECO:0000259" key="2">
    <source>
        <dbReference type="PROSITE" id="PS51384"/>
    </source>
</evidence>
<evidence type="ECO:0000313" key="3">
    <source>
        <dbReference type="EMBL" id="OGE40957.1"/>
    </source>
</evidence>
<dbReference type="AlphaFoldDB" id="A0A1F5KJ31"/>
<gene>
    <name evidence="3" type="ORF">A3D25_02875</name>
</gene>